<evidence type="ECO:0000313" key="1">
    <source>
        <dbReference type="EMBL" id="EPX83897.1"/>
    </source>
</evidence>
<dbReference type="AlphaFoldDB" id="S9QWC0"/>
<name>S9QWC0_9RHOB</name>
<reference evidence="2" key="1">
    <citation type="journal article" date="2014" name="Stand. Genomic Sci.">
        <title>Genome sequence of the exopolysaccharide-producing Salipiger mucosus type strain (DSM 16094(T)), a moderately halophilic member of the Roseobacter clade.</title>
        <authorList>
            <person name="Riedel T."/>
            <person name="Spring S."/>
            <person name="Fiebig A."/>
            <person name="Petersen J."/>
            <person name="Kyrpides N.C."/>
            <person name="Goker M."/>
            <person name="Klenk H.P."/>
        </authorList>
    </citation>
    <scope>NUCLEOTIDE SEQUENCE [LARGE SCALE GENOMIC DNA]</scope>
    <source>
        <strain evidence="2">DSM 16094</strain>
    </source>
</reference>
<protein>
    <submittedName>
        <fullName evidence="1">Uncharacterized protein</fullName>
    </submittedName>
</protein>
<keyword evidence="2" id="KW-1185">Reference proteome</keyword>
<dbReference type="HOGENOM" id="CLU_2467211_0_0_5"/>
<accession>S9QWC0</accession>
<gene>
    <name evidence="1" type="ORF">Salmuc_01672</name>
</gene>
<evidence type="ECO:0000313" key="2">
    <source>
        <dbReference type="Proteomes" id="UP000015347"/>
    </source>
</evidence>
<dbReference type="Proteomes" id="UP000015347">
    <property type="component" value="Unassembled WGS sequence"/>
</dbReference>
<sequence length="88" mass="9789">MEGNIERGYAIYVSREPRTSVGICTGSGRGRIGVSTCIGTDNGPREQPVAIDVSEERKKLERLRGQLAERQVAYQSRVSQCRQTYPDT</sequence>
<proteinExistence type="predicted"/>
<comment type="caution">
    <text evidence="1">The sequence shown here is derived from an EMBL/GenBank/DDBJ whole genome shotgun (WGS) entry which is preliminary data.</text>
</comment>
<dbReference type="EMBL" id="APVH01000013">
    <property type="protein sequence ID" value="EPX83897.1"/>
    <property type="molecule type" value="Genomic_DNA"/>
</dbReference>
<organism evidence="1 2">
    <name type="scientific">Salipiger mucosus DSM 16094</name>
    <dbReference type="NCBI Taxonomy" id="1123237"/>
    <lineage>
        <taxon>Bacteria</taxon>
        <taxon>Pseudomonadati</taxon>
        <taxon>Pseudomonadota</taxon>
        <taxon>Alphaproteobacteria</taxon>
        <taxon>Rhodobacterales</taxon>
        <taxon>Roseobacteraceae</taxon>
        <taxon>Salipiger</taxon>
    </lineage>
</organism>